<comment type="caution">
    <text evidence="5">The sequence shown here is derived from an EMBL/GenBank/DDBJ whole genome shotgun (WGS) entry which is preliminary data.</text>
</comment>
<accession>A0AAD7EL67</accession>
<keyword evidence="5" id="KW-0238">DNA-binding</keyword>
<dbReference type="GO" id="GO:0003723">
    <property type="term" value="F:RNA binding"/>
    <property type="evidence" value="ECO:0007669"/>
    <property type="project" value="UniProtKB-UniRule"/>
</dbReference>
<dbReference type="PANTHER" id="PTHR22792:SF132">
    <property type="entry name" value="LA-RELATED PROTEIN 1"/>
    <property type="match status" value="1"/>
</dbReference>
<dbReference type="CDD" id="cd07323">
    <property type="entry name" value="LAM"/>
    <property type="match status" value="1"/>
</dbReference>
<dbReference type="GO" id="GO:0003677">
    <property type="term" value="F:DNA binding"/>
    <property type="evidence" value="ECO:0007669"/>
    <property type="project" value="UniProtKB-KW"/>
</dbReference>
<dbReference type="InterPro" id="IPR045180">
    <property type="entry name" value="La_dom_prot"/>
</dbReference>
<reference evidence="5" key="1">
    <citation type="submission" date="2023-03" db="EMBL/GenBank/DDBJ databases">
        <title>Massive genome expansion in bonnet fungi (Mycena s.s.) driven by repeated elements and novel gene families across ecological guilds.</title>
        <authorList>
            <consortium name="Lawrence Berkeley National Laboratory"/>
            <person name="Harder C.B."/>
            <person name="Miyauchi S."/>
            <person name="Viragh M."/>
            <person name="Kuo A."/>
            <person name="Thoen E."/>
            <person name="Andreopoulos B."/>
            <person name="Lu D."/>
            <person name="Skrede I."/>
            <person name="Drula E."/>
            <person name="Henrissat B."/>
            <person name="Morin E."/>
            <person name="Kohler A."/>
            <person name="Barry K."/>
            <person name="LaButti K."/>
            <person name="Morin E."/>
            <person name="Salamov A."/>
            <person name="Lipzen A."/>
            <person name="Mereny Z."/>
            <person name="Hegedus B."/>
            <person name="Baldrian P."/>
            <person name="Stursova M."/>
            <person name="Weitz H."/>
            <person name="Taylor A."/>
            <person name="Grigoriev I.V."/>
            <person name="Nagy L.G."/>
            <person name="Martin F."/>
            <person name="Kauserud H."/>
        </authorList>
    </citation>
    <scope>NUCLEOTIDE SEQUENCE</scope>
    <source>
        <strain evidence="5">CBHHK002</strain>
    </source>
</reference>
<dbReference type="Proteomes" id="UP001218218">
    <property type="component" value="Unassembled WGS sequence"/>
</dbReference>
<feature type="domain" description="HTH La-type RNA-binding" evidence="4">
    <location>
        <begin position="4"/>
        <end position="94"/>
    </location>
</feature>
<feature type="region of interest" description="Disordered" evidence="3">
    <location>
        <begin position="97"/>
        <end position="126"/>
    </location>
</feature>
<protein>
    <submittedName>
        <fullName evidence="5">Winged helix DNA-binding domain-containing protein</fullName>
    </submittedName>
</protein>
<dbReference type="GO" id="GO:0010494">
    <property type="term" value="C:cytoplasmic stress granule"/>
    <property type="evidence" value="ECO:0007669"/>
    <property type="project" value="TreeGrafter"/>
</dbReference>
<evidence type="ECO:0000259" key="4">
    <source>
        <dbReference type="PROSITE" id="PS50961"/>
    </source>
</evidence>
<organism evidence="5 6">
    <name type="scientific">Mycena albidolilacea</name>
    <dbReference type="NCBI Taxonomy" id="1033008"/>
    <lineage>
        <taxon>Eukaryota</taxon>
        <taxon>Fungi</taxon>
        <taxon>Dikarya</taxon>
        <taxon>Basidiomycota</taxon>
        <taxon>Agaricomycotina</taxon>
        <taxon>Agaricomycetes</taxon>
        <taxon>Agaricomycetidae</taxon>
        <taxon>Agaricales</taxon>
        <taxon>Marasmiineae</taxon>
        <taxon>Mycenaceae</taxon>
        <taxon>Mycena</taxon>
    </lineage>
</organism>
<dbReference type="AlphaFoldDB" id="A0AAD7EL67"/>
<dbReference type="SMART" id="SM00715">
    <property type="entry name" value="LA"/>
    <property type="match status" value="1"/>
</dbReference>
<dbReference type="PROSITE" id="PS50961">
    <property type="entry name" value="HTH_LA"/>
    <property type="match status" value="1"/>
</dbReference>
<evidence type="ECO:0000256" key="3">
    <source>
        <dbReference type="SAM" id="MobiDB-lite"/>
    </source>
</evidence>
<gene>
    <name evidence="5" type="ORF">DFH08DRAFT_706185</name>
</gene>
<dbReference type="GO" id="GO:0045727">
    <property type="term" value="P:positive regulation of translation"/>
    <property type="evidence" value="ECO:0007669"/>
    <property type="project" value="TreeGrafter"/>
</dbReference>
<dbReference type="GO" id="GO:0005829">
    <property type="term" value="C:cytosol"/>
    <property type="evidence" value="ECO:0007669"/>
    <property type="project" value="TreeGrafter"/>
</dbReference>
<dbReference type="Gene3D" id="1.10.10.10">
    <property type="entry name" value="Winged helix-like DNA-binding domain superfamily/Winged helix DNA-binding domain"/>
    <property type="match status" value="1"/>
</dbReference>
<dbReference type="PANTHER" id="PTHR22792">
    <property type="entry name" value="LUPUS LA PROTEIN-RELATED"/>
    <property type="match status" value="1"/>
</dbReference>
<evidence type="ECO:0000313" key="6">
    <source>
        <dbReference type="Proteomes" id="UP001218218"/>
    </source>
</evidence>
<evidence type="ECO:0000256" key="1">
    <source>
        <dbReference type="ARBA" id="ARBA00022884"/>
    </source>
</evidence>
<evidence type="ECO:0000313" key="5">
    <source>
        <dbReference type="EMBL" id="KAJ7336410.1"/>
    </source>
</evidence>
<dbReference type="SUPFAM" id="SSF46785">
    <property type="entry name" value="Winged helix' DNA-binding domain"/>
    <property type="match status" value="1"/>
</dbReference>
<dbReference type="InterPro" id="IPR036390">
    <property type="entry name" value="WH_DNA-bd_sf"/>
</dbReference>
<evidence type="ECO:0000256" key="2">
    <source>
        <dbReference type="PROSITE-ProRule" id="PRU00332"/>
    </source>
</evidence>
<name>A0AAD7EL67_9AGAR</name>
<keyword evidence="1 2" id="KW-0694">RNA-binding</keyword>
<proteinExistence type="predicted"/>
<dbReference type="InterPro" id="IPR036388">
    <property type="entry name" value="WH-like_DNA-bd_sf"/>
</dbReference>
<dbReference type="Pfam" id="PF05383">
    <property type="entry name" value="La"/>
    <property type="match status" value="1"/>
</dbReference>
<dbReference type="EMBL" id="JARIHO010000031">
    <property type="protein sequence ID" value="KAJ7336410.1"/>
    <property type="molecule type" value="Genomic_DNA"/>
</dbReference>
<sequence>TRLSFPIDRLRQEILSQLEFYLSPDNMATDLYLRQQMDSQGWVRIDVLASFNRVQAKTSDVSLVRDVLGLSDYAEIRGEWVRSTEGWEQFVLPTAEPSVVDQETQTPHSLLMHGDKPGYSPAGDVEELDDDEEDVVFVMGREAQAWSPERPR</sequence>
<dbReference type="InterPro" id="IPR006630">
    <property type="entry name" value="La_HTH"/>
</dbReference>
<keyword evidence="6" id="KW-1185">Reference proteome</keyword>
<feature type="non-terminal residue" evidence="5">
    <location>
        <position position="1"/>
    </location>
</feature>